<dbReference type="Gene3D" id="3.40.50.620">
    <property type="entry name" value="HUPs"/>
    <property type="match status" value="1"/>
</dbReference>
<feature type="short sequence motif" description="'HIGH' region" evidence="7">
    <location>
        <begin position="18"/>
        <end position="28"/>
    </location>
</feature>
<dbReference type="InterPro" id="IPR020058">
    <property type="entry name" value="Glu/Gln-tRNA-synth_Ib_cat-dom"/>
</dbReference>
<dbReference type="InterPro" id="IPR022380">
    <property type="entry name" value="Glu-Q_tRNA(Asp)_Synthase"/>
</dbReference>
<dbReference type="eggNOG" id="COG0008">
    <property type="taxonomic scope" value="Bacteria"/>
</dbReference>
<evidence type="ECO:0000256" key="6">
    <source>
        <dbReference type="ARBA" id="ARBA00023146"/>
    </source>
</evidence>
<feature type="binding site" evidence="7">
    <location>
        <position position="51"/>
    </location>
    <ligand>
        <name>L-glutamate</name>
        <dbReference type="ChEBI" id="CHEBI:29985"/>
    </ligand>
</feature>
<dbReference type="NCBIfam" id="NF004314">
    <property type="entry name" value="PRK05710.1-3"/>
    <property type="match status" value="1"/>
</dbReference>
<dbReference type="KEGG" id="alv:Alvin_2285"/>
<evidence type="ECO:0000256" key="3">
    <source>
        <dbReference type="ARBA" id="ARBA00022741"/>
    </source>
</evidence>
<feature type="binding site" evidence="7">
    <location>
        <position position="109"/>
    </location>
    <ligand>
        <name>Zn(2+)</name>
        <dbReference type="ChEBI" id="CHEBI:29105"/>
    </ligand>
</feature>
<organism evidence="11 12">
    <name type="scientific">Allochromatium vinosum (strain ATCC 17899 / DSM 180 / NBRC 103801 / NCIMB 10441 / D)</name>
    <name type="common">Chromatium vinosum</name>
    <dbReference type="NCBI Taxonomy" id="572477"/>
    <lineage>
        <taxon>Bacteria</taxon>
        <taxon>Pseudomonadati</taxon>
        <taxon>Pseudomonadota</taxon>
        <taxon>Gammaproteobacteria</taxon>
        <taxon>Chromatiales</taxon>
        <taxon>Chromatiaceae</taxon>
        <taxon>Allochromatium</taxon>
    </lineage>
</organism>
<dbReference type="GO" id="GO:0008270">
    <property type="term" value="F:zinc ion binding"/>
    <property type="evidence" value="ECO:0007669"/>
    <property type="project" value="UniProtKB-UniRule"/>
</dbReference>
<dbReference type="AlphaFoldDB" id="D3RMR4"/>
<keyword evidence="12" id="KW-1185">Reference proteome</keyword>
<keyword evidence="6 7" id="KW-0030">Aminoacyl-tRNA synthetase</keyword>
<dbReference type="HOGENOM" id="CLU_015768_0_1_6"/>
<keyword evidence="1 7" id="KW-0436">Ligase</keyword>
<evidence type="ECO:0000256" key="4">
    <source>
        <dbReference type="ARBA" id="ARBA00022833"/>
    </source>
</evidence>
<dbReference type="InterPro" id="IPR049940">
    <property type="entry name" value="GluQ/Sye"/>
</dbReference>
<dbReference type="Proteomes" id="UP000001441">
    <property type="component" value="Chromosome"/>
</dbReference>
<gene>
    <name evidence="7" type="primary">gluQ</name>
    <name evidence="11" type="ordered locus">Alvin_2285</name>
</gene>
<feature type="region of interest" description="Disordered" evidence="9">
    <location>
        <begin position="306"/>
        <end position="331"/>
    </location>
</feature>
<dbReference type="GO" id="GO:0005524">
    <property type="term" value="F:ATP binding"/>
    <property type="evidence" value="ECO:0007669"/>
    <property type="project" value="UniProtKB-KW"/>
</dbReference>
<feature type="binding site" evidence="7">
    <location>
        <position position="131"/>
    </location>
    <ligand>
        <name>Zn(2+)</name>
        <dbReference type="ChEBI" id="CHEBI:29105"/>
    </ligand>
</feature>
<feature type="binding site" evidence="7">
    <location>
        <position position="185"/>
    </location>
    <ligand>
        <name>L-glutamate</name>
        <dbReference type="ChEBI" id="CHEBI:29985"/>
    </ligand>
</feature>
<keyword evidence="2 7" id="KW-0479">Metal-binding</keyword>
<keyword evidence="3 7" id="KW-0547">Nucleotide-binding</keyword>
<dbReference type="GO" id="GO:0004818">
    <property type="term" value="F:glutamate-tRNA ligase activity"/>
    <property type="evidence" value="ECO:0007669"/>
    <property type="project" value="TreeGrafter"/>
</dbReference>
<sequence length="331" mass="35923">MNGEAPSVASGYRGRFAPSPTGPLHFGSLLAAVASFADARAHDGVWLLRIEDLDRPREVPGAAEAIQRTLRAFGFEWDEPVVFQSARLDAYDAALARLEALGLVYGCGCSRAEIAARARAGLEGPIYPGTCRDGLPPGRKVRSLRLRTATDPIDFEDRIQGRHGHSVAESIGDFVLRRADGLHAYQLAVVVDDAWQAVTHVVRGADLLLSTPRQIELQRALGLPTPIHAHVPLVLDDQGRKLSKSLAAAPVDAADPLPALRLAWHLLGQESQAAVSLHDFWRHAIAGWRIERVPAGLSGSLRPGPGAMLRSPLSPDCAQSPWRDRDHRRRV</sequence>
<feature type="short sequence motif" description="'KMSKS' region" evidence="7">
    <location>
        <begin position="241"/>
        <end position="245"/>
    </location>
</feature>
<dbReference type="EC" id="6.1.1.-" evidence="7"/>
<feature type="binding site" evidence="7">
    <location>
        <position position="107"/>
    </location>
    <ligand>
        <name>Zn(2+)</name>
        <dbReference type="ChEBI" id="CHEBI:29105"/>
    </ligand>
</feature>
<dbReference type="PRINTS" id="PR00987">
    <property type="entry name" value="TRNASYNTHGLU"/>
</dbReference>
<accession>D3RMR4</accession>
<evidence type="ECO:0000256" key="5">
    <source>
        <dbReference type="ARBA" id="ARBA00022840"/>
    </source>
</evidence>
<dbReference type="PANTHER" id="PTHR43311:SF1">
    <property type="entry name" value="GLUTAMYL-Q TRNA(ASP) SYNTHETASE"/>
    <property type="match status" value="1"/>
</dbReference>
<evidence type="ECO:0000256" key="8">
    <source>
        <dbReference type="RuleBase" id="RU363037"/>
    </source>
</evidence>
<dbReference type="RefSeq" id="WP_012971474.1">
    <property type="nucleotide sequence ID" value="NC_013851.1"/>
</dbReference>
<dbReference type="GO" id="GO:0006400">
    <property type="term" value="P:tRNA modification"/>
    <property type="evidence" value="ECO:0007669"/>
    <property type="project" value="InterPro"/>
</dbReference>
<feature type="binding site" evidence="7">
    <location>
        <position position="127"/>
    </location>
    <ligand>
        <name>Zn(2+)</name>
        <dbReference type="ChEBI" id="CHEBI:29105"/>
    </ligand>
</feature>
<feature type="binding site" evidence="7">
    <location>
        <begin position="15"/>
        <end position="19"/>
    </location>
    <ligand>
        <name>L-glutamate</name>
        <dbReference type="ChEBI" id="CHEBI:29985"/>
    </ligand>
</feature>
<keyword evidence="4 7" id="KW-0862">Zinc</keyword>
<feature type="binding site" evidence="7">
    <location>
        <position position="244"/>
    </location>
    <ligand>
        <name>ATP</name>
        <dbReference type="ChEBI" id="CHEBI:30616"/>
    </ligand>
</feature>
<reference evidence="11 12" key="1">
    <citation type="journal article" date="2011" name="Stand. Genomic Sci.">
        <title>Complete genome sequence of Allochromatium vinosum DSM 180(T).</title>
        <authorList>
            <person name="Weissgerber T."/>
            <person name="Zigann R."/>
            <person name="Bruce D."/>
            <person name="Chang Y.J."/>
            <person name="Detter J.C."/>
            <person name="Han C."/>
            <person name="Hauser L."/>
            <person name="Jeffries C.D."/>
            <person name="Land M."/>
            <person name="Munk A.C."/>
            <person name="Tapia R."/>
            <person name="Dahl C."/>
        </authorList>
    </citation>
    <scope>NUCLEOTIDE SEQUENCE [LARGE SCALE GENOMIC DNA]</scope>
    <source>
        <strain evidence="12">ATCC 17899 / DSM 180 / NBRC 103801 / NCIMB 10441 / D</strain>
    </source>
</reference>
<dbReference type="STRING" id="572477.Alvin_2285"/>
<keyword evidence="5 7" id="KW-0067">ATP-binding</keyword>
<dbReference type="HAMAP" id="MF_01428">
    <property type="entry name" value="Glu_Q_tRNA_synth"/>
    <property type="match status" value="1"/>
</dbReference>
<dbReference type="InterPro" id="IPR000924">
    <property type="entry name" value="Glu/Gln-tRNA-synth"/>
</dbReference>
<dbReference type="NCBIfam" id="TIGR03838">
    <property type="entry name" value="queuosine_YadB"/>
    <property type="match status" value="1"/>
</dbReference>
<evidence type="ECO:0000259" key="10">
    <source>
        <dbReference type="Pfam" id="PF00749"/>
    </source>
</evidence>
<evidence type="ECO:0000256" key="1">
    <source>
        <dbReference type="ARBA" id="ARBA00022598"/>
    </source>
</evidence>
<evidence type="ECO:0000313" key="11">
    <source>
        <dbReference type="EMBL" id="ADC63202.1"/>
    </source>
</evidence>
<dbReference type="InterPro" id="IPR014729">
    <property type="entry name" value="Rossmann-like_a/b/a_fold"/>
</dbReference>
<feature type="binding site" evidence="7">
    <location>
        <position position="203"/>
    </location>
    <ligand>
        <name>L-glutamate</name>
        <dbReference type="ChEBI" id="CHEBI:29985"/>
    </ligand>
</feature>
<comment type="cofactor">
    <cofactor evidence="7">
        <name>Zn(2+)</name>
        <dbReference type="ChEBI" id="CHEBI:29105"/>
    </cofactor>
    <text evidence="7">Binds 1 zinc ion per subunit.</text>
</comment>
<comment type="function">
    <text evidence="7">Catalyzes the tRNA-independent activation of glutamate in presence of ATP and the subsequent transfer of glutamate onto a tRNA(Asp). Glutamate is transferred on the 2-amino-5-(4,5-dihydroxy-2-cyclopenten-1-yl) moiety of the queuosine in the wobble position of the QUC anticodon.</text>
</comment>
<dbReference type="PANTHER" id="PTHR43311">
    <property type="entry name" value="GLUTAMATE--TRNA LIGASE"/>
    <property type="match status" value="1"/>
</dbReference>
<dbReference type="SUPFAM" id="SSF52374">
    <property type="entry name" value="Nucleotidylyl transferase"/>
    <property type="match status" value="1"/>
</dbReference>
<evidence type="ECO:0000256" key="2">
    <source>
        <dbReference type="ARBA" id="ARBA00022723"/>
    </source>
</evidence>
<dbReference type="NCBIfam" id="NF004313">
    <property type="entry name" value="PRK05710.1-2"/>
    <property type="match status" value="1"/>
</dbReference>
<dbReference type="FunFam" id="3.40.50.620:FF:000093">
    <property type="entry name" value="Glutamyl-Q tRNA(Asp) synthetase"/>
    <property type="match status" value="1"/>
</dbReference>
<evidence type="ECO:0000313" key="12">
    <source>
        <dbReference type="Proteomes" id="UP000001441"/>
    </source>
</evidence>
<name>D3RMR4_ALLVD</name>
<dbReference type="GO" id="GO:0005829">
    <property type="term" value="C:cytosol"/>
    <property type="evidence" value="ECO:0007669"/>
    <property type="project" value="TreeGrafter"/>
</dbReference>
<comment type="similarity">
    <text evidence="7">Belongs to the class-I aminoacyl-tRNA synthetase family. GluQ subfamily.</text>
</comment>
<keyword evidence="8" id="KW-0648">Protein biosynthesis</keyword>
<dbReference type="OrthoDB" id="9807503at2"/>
<dbReference type="EMBL" id="CP001896">
    <property type="protein sequence ID" value="ADC63202.1"/>
    <property type="molecule type" value="Genomic_DNA"/>
</dbReference>
<protein>
    <recommendedName>
        <fullName evidence="7">Glutamyl-Q tRNA(Asp) synthetase</fullName>
        <shortName evidence="7">Glu-Q-RSs</shortName>
        <ecNumber evidence="7">6.1.1.-</ecNumber>
    </recommendedName>
</protein>
<evidence type="ECO:0000256" key="9">
    <source>
        <dbReference type="SAM" id="MobiDB-lite"/>
    </source>
</evidence>
<dbReference type="GO" id="GO:0006424">
    <property type="term" value="P:glutamyl-tRNA aminoacylation"/>
    <property type="evidence" value="ECO:0007669"/>
    <property type="project" value="InterPro"/>
</dbReference>
<feature type="domain" description="Glutamyl/glutaminyl-tRNA synthetase class Ib catalytic" evidence="10">
    <location>
        <begin position="13"/>
        <end position="244"/>
    </location>
</feature>
<evidence type="ECO:0000256" key="7">
    <source>
        <dbReference type="HAMAP-Rule" id="MF_01428"/>
    </source>
</evidence>
<dbReference type="Pfam" id="PF00749">
    <property type="entry name" value="tRNA-synt_1c"/>
    <property type="match status" value="1"/>
</dbReference>
<proteinExistence type="inferred from homology"/>